<feature type="compositionally biased region" description="Basic residues" evidence="6">
    <location>
        <begin position="143"/>
        <end position="179"/>
    </location>
</feature>
<dbReference type="GO" id="GO:0006334">
    <property type="term" value="P:nucleosome assembly"/>
    <property type="evidence" value="ECO:0007669"/>
    <property type="project" value="InterPro"/>
</dbReference>
<evidence type="ECO:0000256" key="5">
    <source>
        <dbReference type="ARBA" id="ARBA00023242"/>
    </source>
</evidence>
<dbReference type="GO" id="GO:0030261">
    <property type="term" value="P:chromosome condensation"/>
    <property type="evidence" value="ECO:0007669"/>
    <property type="project" value="TreeGrafter"/>
</dbReference>
<dbReference type="PANTHER" id="PTHR11467:SF61">
    <property type="entry name" value="HISTONE H1.X"/>
    <property type="match status" value="1"/>
</dbReference>
<dbReference type="Gene3D" id="1.10.10.10">
    <property type="entry name" value="Winged helix-like DNA-binding domain superfamily/Winged helix DNA-binding domain"/>
    <property type="match status" value="1"/>
</dbReference>
<dbReference type="PANTHER" id="PTHR11467">
    <property type="entry name" value="HISTONE H1"/>
    <property type="match status" value="1"/>
</dbReference>
<dbReference type="CDD" id="cd00073">
    <property type="entry name" value="H15"/>
    <property type="match status" value="1"/>
</dbReference>
<dbReference type="GO" id="GO:0045910">
    <property type="term" value="P:negative regulation of DNA recombination"/>
    <property type="evidence" value="ECO:0007669"/>
    <property type="project" value="TreeGrafter"/>
</dbReference>
<evidence type="ECO:0000256" key="1">
    <source>
        <dbReference type="ARBA" id="ARBA00004123"/>
    </source>
</evidence>
<gene>
    <name evidence="8" type="ORF">TELCIR_06360</name>
</gene>
<keyword evidence="9" id="KW-1185">Reference proteome</keyword>
<name>A0A2G9UNB7_TELCI</name>
<dbReference type="GO" id="GO:0031492">
    <property type="term" value="F:nucleosomal DNA binding"/>
    <property type="evidence" value="ECO:0007669"/>
    <property type="project" value="TreeGrafter"/>
</dbReference>
<dbReference type="EMBL" id="KZ345862">
    <property type="protein sequence ID" value="PIO71738.1"/>
    <property type="molecule type" value="Genomic_DNA"/>
</dbReference>
<dbReference type="OrthoDB" id="1110759at2759"/>
<reference evidence="8 9" key="1">
    <citation type="submission" date="2015-09" db="EMBL/GenBank/DDBJ databases">
        <title>Draft genome of the parasitic nematode Teladorsagia circumcincta isolate WARC Sus (inbred).</title>
        <authorList>
            <person name="Mitreva M."/>
        </authorList>
    </citation>
    <scope>NUCLEOTIDE SEQUENCE [LARGE SCALE GENOMIC DNA]</scope>
    <source>
        <strain evidence="8 9">S</strain>
    </source>
</reference>
<evidence type="ECO:0000259" key="7">
    <source>
        <dbReference type="PROSITE" id="PS51504"/>
    </source>
</evidence>
<keyword evidence="3" id="KW-0158">Chromosome</keyword>
<evidence type="ECO:0000256" key="6">
    <source>
        <dbReference type="SAM" id="MobiDB-lite"/>
    </source>
</evidence>
<accession>A0A2G9UNB7</accession>
<organism evidence="8 9">
    <name type="scientific">Teladorsagia circumcincta</name>
    <name type="common">Brown stomach worm</name>
    <name type="synonym">Ostertagia circumcincta</name>
    <dbReference type="NCBI Taxonomy" id="45464"/>
    <lineage>
        <taxon>Eukaryota</taxon>
        <taxon>Metazoa</taxon>
        <taxon>Ecdysozoa</taxon>
        <taxon>Nematoda</taxon>
        <taxon>Chromadorea</taxon>
        <taxon>Rhabditida</taxon>
        <taxon>Rhabditina</taxon>
        <taxon>Rhabditomorpha</taxon>
        <taxon>Strongyloidea</taxon>
        <taxon>Trichostrongylidae</taxon>
        <taxon>Teladorsagia</taxon>
    </lineage>
</organism>
<dbReference type="PROSITE" id="PS51504">
    <property type="entry name" value="H15"/>
    <property type="match status" value="1"/>
</dbReference>
<keyword evidence="4" id="KW-0238">DNA-binding</keyword>
<dbReference type="InterPro" id="IPR036390">
    <property type="entry name" value="WH_DNA-bd_sf"/>
</dbReference>
<keyword evidence="5" id="KW-0539">Nucleus</keyword>
<evidence type="ECO:0000313" key="9">
    <source>
        <dbReference type="Proteomes" id="UP000230423"/>
    </source>
</evidence>
<dbReference type="FunFam" id="1.10.10.10:FF:000140">
    <property type="entry name" value="Histone H1.0"/>
    <property type="match status" value="1"/>
</dbReference>
<feature type="compositionally biased region" description="Basic residues" evidence="6">
    <location>
        <begin position="187"/>
        <end position="211"/>
    </location>
</feature>
<comment type="subcellular location">
    <subcellularLocation>
        <location evidence="2">Chromosome</location>
    </subcellularLocation>
    <subcellularLocation>
        <location evidence="1">Nucleus</location>
    </subcellularLocation>
</comment>
<dbReference type="GO" id="GO:0003690">
    <property type="term" value="F:double-stranded DNA binding"/>
    <property type="evidence" value="ECO:0007669"/>
    <property type="project" value="TreeGrafter"/>
</dbReference>
<dbReference type="InterPro" id="IPR005818">
    <property type="entry name" value="Histone_H1/H5_H15"/>
</dbReference>
<dbReference type="GO" id="GO:0000786">
    <property type="term" value="C:nucleosome"/>
    <property type="evidence" value="ECO:0007669"/>
    <property type="project" value="InterPro"/>
</dbReference>
<dbReference type="SUPFAM" id="SSF46785">
    <property type="entry name" value="Winged helix' DNA-binding domain"/>
    <property type="match status" value="1"/>
</dbReference>
<feature type="domain" description="H15" evidence="7">
    <location>
        <begin position="37"/>
        <end position="117"/>
    </location>
</feature>
<dbReference type="SMART" id="SM00526">
    <property type="entry name" value="H15"/>
    <property type="match status" value="1"/>
</dbReference>
<sequence>MLDADGEFIGSPMPPLHKLTERKKQILDKKNPIPGPHHPTYLTMIKGAVLALNESKGASKPAILKYLAQHYQLGENLPKINSHLCMALRKALKEGNIEQVVSFAKGHGASGSFKMSAPVAKKTGPSVAKKSSVAKPTSSKAKGVTKKKAASAKVMKPKVARKVVKKPKVKKTIKKKVAKKTVPVGKIQKKKVGVQKKRAATKTKAPRAKKV</sequence>
<dbReference type="InterPro" id="IPR036388">
    <property type="entry name" value="WH-like_DNA-bd_sf"/>
</dbReference>
<dbReference type="AlphaFoldDB" id="A0A2G9UNB7"/>
<protein>
    <submittedName>
        <fullName evidence="8">Linker histone H1 and H5 family protein</fullName>
    </submittedName>
</protein>
<evidence type="ECO:0000313" key="8">
    <source>
        <dbReference type="EMBL" id="PIO71738.1"/>
    </source>
</evidence>
<evidence type="ECO:0000256" key="3">
    <source>
        <dbReference type="ARBA" id="ARBA00022454"/>
    </source>
</evidence>
<evidence type="ECO:0000256" key="4">
    <source>
        <dbReference type="ARBA" id="ARBA00023125"/>
    </source>
</evidence>
<feature type="region of interest" description="Disordered" evidence="6">
    <location>
        <begin position="127"/>
        <end position="211"/>
    </location>
</feature>
<evidence type="ECO:0000256" key="2">
    <source>
        <dbReference type="ARBA" id="ARBA00004286"/>
    </source>
</evidence>
<dbReference type="GO" id="GO:0005634">
    <property type="term" value="C:nucleus"/>
    <property type="evidence" value="ECO:0007669"/>
    <property type="project" value="UniProtKB-SubCell"/>
</dbReference>
<dbReference type="Proteomes" id="UP000230423">
    <property type="component" value="Unassembled WGS sequence"/>
</dbReference>
<proteinExistence type="predicted"/>
<dbReference type="Pfam" id="PF00538">
    <property type="entry name" value="Linker_histone"/>
    <property type="match status" value="1"/>
</dbReference>